<comment type="subcellular location">
    <subcellularLocation>
        <location evidence="1">Secreted</location>
        <location evidence="1">Cell wall</location>
        <topology evidence="1">Peptidoglycan-anchor</topology>
    </subcellularLocation>
</comment>
<dbReference type="InterPro" id="IPR046022">
    <property type="entry name" value="DUF5979"/>
</dbReference>
<feature type="signal peptide" evidence="8">
    <location>
        <begin position="1"/>
        <end position="43"/>
    </location>
</feature>
<feature type="domain" description="DUF5979" evidence="10">
    <location>
        <begin position="498"/>
        <end position="604"/>
    </location>
</feature>
<evidence type="ECO:0000256" key="6">
    <source>
        <dbReference type="SAM" id="MobiDB-lite"/>
    </source>
</evidence>
<evidence type="ECO:0008006" key="13">
    <source>
        <dbReference type="Google" id="ProtNLM"/>
    </source>
</evidence>
<keyword evidence="7" id="KW-0472">Membrane</keyword>
<name>A0ABM5RSM7_9CORY</name>
<dbReference type="Gene3D" id="2.60.40.1280">
    <property type="match status" value="1"/>
</dbReference>
<proteinExistence type="predicted"/>
<dbReference type="Gene3D" id="2.60.40.1140">
    <property type="entry name" value="Collagen-binding surface protein Cna, B-type domain"/>
    <property type="match status" value="2"/>
</dbReference>
<keyword evidence="3" id="KW-0964">Secreted</keyword>
<keyword evidence="2" id="KW-0134">Cell wall</keyword>
<evidence type="ECO:0000259" key="10">
    <source>
        <dbReference type="Pfam" id="PF19407"/>
    </source>
</evidence>
<feature type="compositionally biased region" description="Low complexity" evidence="6">
    <location>
        <begin position="612"/>
        <end position="666"/>
    </location>
</feature>
<keyword evidence="4 8" id="KW-0732">Signal</keyword>
<feature type="chain" id="PRO_5047046586" description="LPxTG domain-containing protein" evidence="8">
    <location>
        <begin position="44"/>
        <end position="750"/>
    </location>
</feature>
<feature type="region of interest" description="Disordered" evidence="6">
    <location>
        <begin position="605"/>
        <end position="670"/>
    </location>
</feature>
<dbReference type="Pfam" id="PF19407">
    <property type="entry name" value="DUF5979"/>
    <property type="match status" value="2"/>
</dbReference>
<evidence type="ECO:0000256" key="3">
    <source>
        <dbReference type="ARBA" id="ARBA00022525"/>
    </source>
</evidence>
<sequence>MAIWKIMMLTNVKHASAKRLTKNPWLSVLLALLLIASFSPLLAQSPSAAAQETCTGGSWSNIKWKDDSPNIKDGKYVGPSGFAEVQFDWKANKDAKAGDTITFTLPKELKAVNTGTVALRDKTGEVVATGTWSGKTFVIKLTDFQSHNFNVEGTAFVSVSWDTNQNFDGALNFTGCNTGSLSGKFEQREGGLFHDDSKIGEYTGYDEKTGNYKIQWSVGIDPKKHQSDNHRVIVTDKAPEGWKFTCDANDTSGYYPVFVSSFIQGANGQAQPIKHAIYDAGGYASAGNIIGVTNLKNEAAQSGYNYTINCTPGEVSIEFPRGLYEQSGPVLTLTAVTKTKPAPGSIVTNKATIDNVEVEGHVRFPNAGGLGRGSKGGFTIEKNVVGTEEDKAKEYTFDYQCTSTAGGMDKNGQVKVKHGDFVHVSNLDKGLKCAVKEQDPEVGEGRKLTTSWVVINKDNQISSFGSVPQVEFTVDEPYNEAIHLVATNKFEQKQTGSFTLKKKVEGVSTSEKFTFKWECTANESTKISGEKMLAHDEEAKIENLPLNSTCKITETPVELEGYTHSLSWLTNDEKSGSDNPFAVTPRDNSSEITPLVVTAVNKYTPVVPPVEPTSSSSTTTQTTEPTSSSSTTTQTTEPTSSSSTTTQTTEPTSSSSTTTQTTHAIPPIIPIPIPIPVPTVLPPAPTVSPNAPTPTATPQAHPSSTAPQPERGKGVLAKTGASVIWMALLAVLLGSLGGVLIYITNAKKKK</sequence>
<keyword evidence="5" id="KW-0572">Peptidoglycan-anchor</keyword>
<protein>
    <recommendedName>
        <fullName evidence="13">LPxTG domain-containing protein</fullName>
    </recommendedName>
</protein>
<dbReference type="InterPro" id="IPR008966">
    <property type="entry name" value="Adhesion_dom_sf"/>
</dbReference>
<accession>A0ABM5RSM7</accession>
<feature type="domain" description="SDR-like Ig" evidence="9">
    <location>
        <begin position="84"/>
        <end position="164"/>
    </location>
</feature>
<gene>
    <name evidence="11" type="ORF">CulFRC11_1167</name>
</gene>
<dbReference type="Proteomes" id="UP000029910">
    <property type="component" value="Chromosome"/>
</dbReference>
<reference evidence="11 12" key="1">
    <citation type="journal article" date="2015" name="Genome Announc.">
        <title>Genome Sequence of Corynebacterium ulcerans Strain FRC11.</title>
        <authorList>
            <person name="Benevides Lde J."/>
            <person name="Viana M.V."/>
            <person name="Mariano D.C."/>
            <person name="Rocha Fde S."/>
            <person name="Bagano P.C."/>
            <person name="Folador E.L."/>
            <person name="Pereira F.L."/>
            <person name="Dorella F.A."/>
            <person name="Leal C.A."/>
            <person name="Carvalho A.F."/>
            <person name="Soares Sde C."/>
            <person name="Carneiro A."/>
            <person name="Ramos R."/>
            <person name="Badell-Ocando E."/>
            <person name="Guiso N."/>
            <person name="Silva A."/>
            <person name="Figueiredo H."/>
            <person name="Azevedo V."/>
            <person name="Guimaraes L.C."/>
        </authorList>
    </citation>
    <scope>NUCLEOTIDE SEQUENCE [LARGE SCALE GENOMIC DNA]</scope>
    <source>
        <strain evidence="12">FRC0011</strain>
    </source>
</reference>
<evidence type="ECO:0000259" key="9">
    <source>
        <dbReference type="Pfam" id="PF17961"/>
    </source>
</evidence>
<organism evidence="11 12">
    <name type="scientific">Corynebacterium ramonii</name>
    <dbReference type="NCBI Taxonomy" id="3026968"/>
    <lineage>
        <taxon>Bacteria</taxon>
        <taxon>Bacillati</taxon>
        <taxon>Actinomycetota</taxon>
        <taxon>Actinomycetes</taxon>
        <taxon>Mycobacteriales</taxon>
        <taxon>Corynebacteriaceae</taxon>
        <taxon>Corynebacterium</taxon>
    </lineage>
</organism>
<dbReference type="EMBL" id="CP009622">
    <property type="protein sequence ID" value="AIU32743.1"/>
    <property type="molecule type" value="Genomic_DNA"/>
</dbReference>
<evidence type="ECO:0000313" key="11">
    <source>
        <dbReference type="EMBL" id="AIU32743.1"/>
    </source>
</evidence>
<keyword evidence="12" id="KW-1185">Reference proteome</keyword>
<evidence type="ECO:0000256" key="1">
    <source>
        <dbReference type="ARBA" id="ARBA00004168"/>
    </source>
</evidence>
<evidence type="ECO:0000256" key="4">
    <source>
        <dbReference type="ARBA" id="ARBA00022729"/>
    </source>
</evidence>
<evidence type="ECO:0000256" key="2">
    <source>
        <dbReference type="ARBA" id="ARBA00022512"/>
    </source>
</evidence>
<keyword evidence="7" id="KW-0812">Transmembrane</keyword>
<feature type="compositionally biased region" description="Low complexity" evidence="6">
    <location>
        <begin position="687"/>
        <end position="707"/>
    </location>
</feature>
<keyword evidence="7" id="KW-1133">Transmembrane helix</keyword>
<dbReference type="InterPro" id="IPR041171">
    <property type="entry name" value="SDR_Ig"/>
</dbReference>
<feature type="transmembrane region" description="Helical" evidence="7">
    <location>
        <begin position="723"/>
        <end position="743"/>
    </location>
</feature>
<evidence type="ECO:0000256" key="8">
    <source>
        <dbReference type="SAM" id="SignalP"/>
    </source>
</evidence>
<evidence type="ECO:0000256" key="5">
    <source>
        <dbReference type="ARBA" id="ARBA00023088"/>
    </source>
</evidence>
<dbReference type="InterPro" id="IPR011252">
    <property type="entry name" value="Fibrogen-bd_dom1"/>
</dbReference>
<feature type="domain" description="DUF5979" evidence="10">
    <location>
        <begin position="378"/>
        <end position="473"/>
    </location>
</feature>
<evidence type="ECO:0000256" key="7">
    <source>
        <dbReference type="SAM" id="Phobius"/>
    </source>
</evidence>
<feature type="region of interest" description="Disordered" evidence="6">
    <location>
        <begin position="682"/>
        <end position="714"/>
    </location>
</feature>
<dbReference type="Pfam" id="PF17961">
    <property type="entry name" value="Big_8"/>
    <property type="match status" value="1"/>
</dbReference>
<evidence type="ECO:0000313" key="12">
    <source>
        <dbReference type="Proteomes" id="UP000029910"/>
    </source>
</evidence>
<dbReference type="SUPFAM" id="SSF49401">
    <property type="entry name" value="Bacterial adhesins"/>
    <property type="match status" value="1"/>
</dbReference>